<evidence type="ECO:0000256" key="1">
    <source>
        <dbReference type="ARBA" id="ARBA00006484"/>
    </source>
</evidence>
<dbReference type="Gene3D" id="3.40.50.720">
    <property type="entry name" value="NAD(P)-binding Rossmann-like Domain"/>
    <property type="match status" value="1"/>
</dbReference>
<dbReference type="InterPro" id="IPR036291">
    <property type="entry name" value="NAD(P)-bd_dom_sf"/>
</dbReference>
<evidence type="ECO:0000256" key="3">
    <source>
        <dbReference type="ARBA" id="ARBA00023027"/>
    </source>
</evidence>
<keyword evidence="5" id="KW-1133">Transmembrane helix</keyword>
<organism evidence="6 7">
    <name type="scientific">Oryctes borbonicus</name>
    <dbReference type="NCBI Taxonomy" id="1629725"/>
    <lineage>
        <taxon>Eukaryota</taxon>
        <taxon>Metazoa</taxon>
        <taxon>Ecdysozoa</taxon>
        <taxon>Arthropoda</taxon>
        <taxon>Hexapoda</taxon>
        <taxon>Insecta</taxon>
        <taxon>Pterygota</taxon>
        <taxon>Neoptera</taxon>
        <taxon>Endopterygota</taxon>
        <taxon>Coleoptera</taxon>
        <taxon>Polyphaga</taxon>
        <taxon>Scarabaeiformia</taxon>
        <taxon>Scarabaeidae</taxon>
        <taxon>Dynastinae</taxon>
        <taxon>Oryctes</taxon>
    </lineage>
</organism>
<dbReference type="PANTHER" id="PTHR24322">
    <property type="entry name" value="PKSB"/>
    <property type="match status" value="1"/>
</dbReference>
<keyword evidence="2" id="KW-0560">Oxidoreductase</keyword>
<dbReference type="InterPro" id="IPR002347">
    <property type="entry name" value="SDR_fam"/>
</dbReference>
<dbReference type="SUPFAM" id="SSF51735">
    <property type="entry name" value="NAD(P)-binding Rossmann-fold domains"/>
    <property type="match status" value="1"/>
</dbReference>
<dbReference type="GO" id="GO:0005811">
    <property type="term" value="C:lipid droplet"/>
    <property type="evidence" value="ECO:0007669"/>
    <property type="project" value="TreeGrafter"/>
</dbReference>
<dbReference type="PRINTS" id="PR00081">
    <property type="entry name" value="GDHRDH"/>
</dbReference>
<dbReference type="PANTHER" id="PTHR24322:SF748">
    <property type="entry name" value="FI23927P1-RELATED"/>
    <property type="match status" value="1"/>
</dbReference>
<proteinExistence type="inferred from homology"/>
<evidence type="ECO:0000256" key="5">
    <source>
        <dbReference type="SAM" id="Phobius"/>
    </source>
</evidence>
<keyword evidence="7" id="KW-1185">Reference proteome</keyword>
<evidence type="ECO:0000256" key="2">
    <source>
        <dbReference type="ARBA" id="ARBA00023002"/>
    </source>
</evidence>
<dbReference type="GO" id="GO:0016616">
    <property type="term" value="F:oxidoreductase activity, acting on the CH-OH group of donors, NAD or NADP as acceptor"/>
    <property type="evidence" value="ECO:0007669"/>
    <property type="project" value="TreeGrafter"/>
</dbReference>
<reference evidence="6 7" key="1">
    <citation type="submission" date="2015-09" db="EMBL/GenBank/DDBJ databases">
        <title>Draft genome of the scarab beetle Oryctes borbonicus.</title>
        <authorList>
            <person name="Meyer J.M."/>
            <person name="Markov G.V."/>
            <person name="Baskaran P."/>
            <person name="Herrmann M."/>
            <person name="Sommer R.J."/>
            <person name="Roedelsperger C."/>
        </authorList>
    </citation>
    <scope>NUCLEOTIDE SEQUENCE [LARGE SCALE GENOMIC DNA]</scope>
    <source>
        <strain evidence="6">OB123</strain>
        <tissue evidence="6">Whole animal</tissue>
    </source>
</reference>
<name>A0A0T6B216_9SCAR</name>
<dbReference type="FunFam" id="3.40.50.720:FF:000202">
    <property type="entry name" value="Short-chain dehydrogenase/reductase family 16C member 6"/>
    <property type="match status" value="1"/>
</dbReference>
<dbReference type="OrthoDB" id="10253736at2759"/>
<evidence type="ECO:0000256" key="4">
    <source>
        <dbReference type="RuleBase" id="RU000363"/>
    </source>
</evidence>
<keyword evidence="3" id="KW-0520">NAD</keyword>
<gene>
    <name evidence="6" type="ORF">AMK59_6185</name>
</gene>
<protein>
    <submittedName>
        <fullName evidence="6">Dehydrogenase</fullName>
    </submittedName>
</protein>
<dbReference type="Proteomes" id="UP000051574">
    <property type="component" value="Unassembled WGS sequence"/>
</dbReference>
<comment type="similarity">
    <text evidence="1 4">Belongs to the short-chain dehydrogenases/reductases (SDR) family.</text>
</comment>
<evidence type="ECO:0000313" key="6">
    <source>
        <dbReference type="EMBL" id="KRT81377.1"/>
    </source>
</evidence>
<dbReference type="EMBL" id="LJIG01016179">
    <property type="protein sequence ID" value="KRT81377.1"/>
    <property type="molecule type" value="Genomic_DNA"/>
</dbReference>
<keyword evidence="5" id="KW-0472">Membrane</keyword>
<feature type="transmembrane region" description="Helical" evidence="5">
    <location>
        <begin position="16"/>
        <end position="36"/>
    </location>
</feature>
<dbReference type="Pfam" id="PF00106">
    <property type="entry name" value="adh_short"/>
    <property type="match status" value="1"/>
</dbReference>
<sequence length="343" mass="38158">MVAQKEYSLLKSTIDVIAFLLIAAVHIACSIVKALIPDAYRSQKSIKDEVVVITGGGGGLGRLLALRLSTLNAIVVLWDVNEDALKETVRHVEEQGGKAYAYKCDITNREDVYKTAERTAREVGQVSILINNAGVVSGYLLLDTPDHLIQRTFEVNAISHFWTTKAFLPKMIENSNGHIITVSSMAGHTGTAKLVDYCSSKFAAVGFDEALRVELESLGVNGVKTTLVCPYFIQSTGMFTDVQTRFIRILKSSEVADRIITGILREEVHVFIPSIFRYTFWTKWIFPWSIVSMYLRNIVIDVAPTHKSRIQRKVSAYNVEKIKANIMNSSNDAHCISANGRKL</sequence>
<accession>A0A0T6B216</accession>
<dbReference type="PRINTS" id="PR00080">
    <property type="entry name" value="SDRFAMILY"/>
</dbReference>
<comment type="caution">
    <text evidence="6">The sequence shown here is derived from an EMBL/GenBank/DDBJ whole genome shotgun (WGS) entry which is preliminary data.</text>
</comment>
<keyword evidence="5" id="KW-0812">Transmembrane</keyword>
<evidence type="ECO:0000313" key="7">
    <source>
        <dbReference type="Proteomes" id="UP000051574"/>
    </source>
</evidence>
<dbReference type="AlphaFoldDB" id="A0A0T6B216"/>
<dbReference type="CDD" id="cd05339">
    <property type="entry name" value="17beta-HSDXI-like_SDR_c"/>
    <property type="match status" value="1"/>
</dbReference>